<sequence>MLEGEKVKGLFSRKTMGGGGDQTKQVTIKVNHGEHVVDGSGEVYTVDVSPNDSVKALKERISAMISADPERLCLSFGPTERVIGKRFCRDPLVDEETTLVKQYSFLQWIEQFPHWSLTARLATDTPPPPGVAIRKAAASAENEDPDEAVAEAYRTGELVKPEDLPAPWGDKGLDVYKRDPLVRSIGDNPLPPSYGDSVPSNVKTKRTGAGWEPSDVEQIPNVLDLE</sequence>
<dbReference type="Proteomes" id="UP000316726">
    <property type="component" value="Chromosome 10"/>
</dbReference>
<feature type="region of interest" description="Disordered" evidence="1">
    <location>
        <begin position="184"/>
        <end position="226"/>
    </location>
</feature>
<keyword evidence="3" id="KW-1185">Reference proteome</keyword>
<evidence type="ECO:0008006" key="4">
    <source>
        <dbReference type="Google" id="ProtNLM"/>
    </source>
</evidence>
<dbReference type="EMBL" id="CP031043">
    <property type="protein sequence ID" value="QDZ23383.1"/>
    <property type="molecule type" value="Genomic_DNA"/>
</dbReference>
<dbReference type="OrthoDB" id="508087at2759"/>
<evidence type="ECO:0000313" key="2">
    <source>
        <dbReference type="EMBL" id="QDZ23383.1"/>
    </source>
</evidence>
<name>A0A5B8MSD3_9CHLO</name>
<evidence type="ECO:0000313" key="3">
    <source>
        <dbReference type="Proteomes" id="UP000316726"/>
    </source>
</evidence>
<dbReference type="Gene3D" id="3.10.20.90">
    <property type="entry name" value="Phosphatidylinositol 3-kinase Catalytic Subunit, Chain A, domain 1"/>
    <property type="match status" value="1"/>
</dbReference>
<proteinExistence type="predicted"/>
<protein>
    <recommendedName>
        <fullName evidence="4">Ubiquitin-like domain-containing protein</fullName>
    </recommendedName>
</protein>
<dbReference type="AlphaFoldDB" id="A0A5B8MSD3"/>
<accession>A0A5B8MSD3</accession>
<dbReference type="CDD" id="cd17039">
    <property type="entry name" value="Ubl_ubiquitin_like"/>
    <property type="match status" value="1"/>
</dbReference>
<gene>
    <name evidence="2" type="ORF">A3770_10p59010</name>
</gene>
<dbReference type="InterPro" id="IPR029071">
    <property type="entry name" value="Ubiquitin-like_domsf"/>
</dbReference>
<evidence type="ECO:0000256" key="1">
    <source>
        <dbReference type="SAM" id="MobiDB-lite"/>
    </source>
</evidence>
<organism evidence="2 3">
    <name type="scientific">Chloropicon primus</name>
    <dbReference type="NCBI Taxonomy" id="1764295"/>
    <lineage>
        <taxon>Eukaryota</taxon>
        <taxon>Viridiplantae</taxon>
        <taxon>Chlorophyta</taxon>
        <taxon>Chloropicophyceae</taxon>
        <taxon>Chloropicales</taxon>
        <taxon>Chloropicaceae</taxon>
        <taxon>Chloropicon</taxon>
    </lineage>
</organism>
<dbReference type="SUPFAM" id="SSF54236">
    <property type="entry name" value="Ubiquitin-like"/>
    <property type="match status" value="1"/>
</dbReference>
<reference evidence="2 3" key="1">
    <citation type="submission" date="2018-07" db="EMBL/GenBank/DDBJ databases">
        <title>The complete nuclear genome of the prasinophyte Chloropicon primus (CCMP1205).</title>
        <authorList>
            <person name="Pombert J.-F."/>
            <person name="Otis C."/>
            <person name="Turmel M."/>
            <person name="Lemieux C."/>
        </authorList>
    </citation>
    <scope>NUCLEOTIDE SEQUENCE [LARGE SCALE GENOMIC DNA]</scope>
    <source>
        <strain evidence="2 3">CCMP1205</strain>
    </source>
</reference>